<proteinExistence type="predicted"/>
<dbReference type="EMBL" id="CADEAL010003190">
    <property type="protein sequence ID" value="CAB1443767.1"/>
    <property type="molecule type" value="Genomic_DNA"/>
</dbReference>
<name>A0A9N7V6W0_PLEPL</name>
<sequence length="152" mass="16100">MRPNAWPSPGADGGRKGSVQSRKWGFRGAKLMMTSGLESALPSITTVPIFQGEAARALPFQFKREREGKSPVLVGQWVCGGGKVKAQYCLAVKHYISGAVGFDTPQLHSVKLDSPQALVDHLNSLLLGPVLTAVQVSGNPSQAFPGSQKCGI</sequence>
<dbReference type="AlphaFoldDB" id="A0A9N7V6W0"/>
<accession>A0A9N7V6W0</accession>
<dbReference type="Proteomes" id="UP001153269">
    <property type="component" value="Unassembled WGS sequence"/>
</dbReference>
<gene>
    <name evidence="2" type="ORF">PLEPLA_LOCUS31483</name>
</gene>
<evidence type="ECO:0000256" key="1">
    <source>
        <dbReference type="SAM" id="MobiDB-lite"/>
    </source>
</evidence>
<evidence type="ECO:0000313" key="2">
    <source>
        <dbReference type="EMBL" id="CAB1443767.1"/>
    </source>
</evidence>
<keyword evidence="3" id="KW-1185">Reference proteome</keyword>
<feature type="region of interest" description="Disordered" evidence="1">
    <location>
        <begin position="1"/>
        <end position="20"/>
    </location>
</feature>
<comment type="caution">
    <text evidence="2">The sequence shown here is derived from an EMBL/GenBank/DDBJ whole genome shotgun (WGS) entry which is preliminary data.</text>
</comment>
<reference evidence="2" key="1">
    <citation type="submission" date="2020-03" db="EMBL/GenBank/DDBJ databases">
        <authorList>
            <person name="Weist P."/>
        </authorList>
    </citation>
    <scope>NUCLEOTIDE SEQUENCE</scope>
</reference>
<protein>
    <submittedName>
        <fullName evidence="2">Uncharacterized protein</fullName>
    </submittedName>
</protein>
<evidence type="ECO:0000313" key="3">
    <source>
        <dbReference type="Proteomes" id="UP001153269"/>
    </source>
</evidence>
<organism evidence="2 3">
    <name type="scientific">Pleuronectes platessa</name>
    <name type="common">European plaice</name>
    <dbReference type="NCBI Taxonomy" id="8262"/>
    <lineage>
        <taxon>Eukaryota</taxon>
        <taxon>Metazoa</taxon>
        <taxon>Chordata</taxon>
        <taxon>Craniata</taxon>
        <taxon>Vertebrata</taxon>
        <taxon>Euteleostomi</taxon>
        <taxon>Actinopterygii</taxon>
        <taxon>Neopterygii</taxon>
        <taxon>Teleostei</taxon>
        <taxon>Neoteleostei</taxon>
        <taxon>Acanthomorphata</taxon>
        <taxon>Carangaria</taxon>
        <taxon>Pleuronectiformes</taxon>
        <taxon>Pleuronectoidei</taxon>
        <taxon>Pleuronectidae</taxon>
        <taxon>Pleuronectes</taxon>
    </lineage>
</organism>